<evidence type="ECO:0000256" key="4">
    <source>
        <dbReference type="ARBA" id="ARBA00022723"/>
    </source>
</evidence>
<evidence type="ECO:0000313" key="9">
    <source>
        <dbReference type="EMBL" id="HIQ80022.1"/>
    </source>
</evidence>
<evidence type="ECO:0000256" key="6">
    <source>
        <dbReference type="ARBA" id="ARBA00022833"/>
    </source>
</evidence>
<reference evidence="9" key="1">
    <citation type="submission" date="2020-10" db="EMBL/GenBank/DDBJ databases">
        <authorList>
            <person name="Gilroy R."/>
        </authorList>
    </citation>
    <scope>NUCLEOTIDE SEQUENCE</scope>
    <source>
        <strain evidence="9">ChiSjej1B19-3389</strain>
    </source>
</reference>
<gene>
    <name evidence="9" type="ORF">IAD32_01900</name>
</gene>
<keyword evidence="7" id="KW-0170">Cobalt</keyword>
<evidence type="ECO:0000256" key="5">
    <source>
        <dbReference type="ARBA" id="ARBA00022801"/>
    </source>
</evidence>
<evidence type="ECO:0000259" key="8">
    <source>
        <dbReference type="Pfam" id="PF07687"/>
    </source>
</evidence>
<dbReference type="Proteomes" id="UP000886787">
    <property type="component" value="Unassembled WGS sequence"/>
</dbReference>
<name>A0A9D0ZG67_9FIRM</name>
<evidence type="ECO:0000256" key="1">
    <source>
        <dbReference type="ARBA" id="ARBA00001941"/>
    </source>
</evidence>
<dbReference type="PANTHER" id="PTHR43808">
    <property type="entry name" value="ACETYLORNITHINE DEACETYLASE"/>
    <property type="match status" value="1"/>
</dbReference>
<evidence type="ECO:0000256" key="3">
    <source>
        <dbReference type="ARBA" id="ARBA00006247"/>
    </source>
</evidence>
<dbReference type="SUPFAM" id="SSF55031">
    <property type="entry name" value="Bacterial exopeptidase dimerisation domain"/>
    <property type="match status" value="1"/>
</dbReference>
<keyword evidence="5" id="KW-0378">Hydrolase</keyword>
<proteinExistence type="inferred from homology"/>
<organism evidence="9 10">
    <name type="scientific">Candidatus Scatavimonas merdigallinarum</name>
    <dbReference type="NCBI Taxonomy" id="2840914"/>
    <lineage>
        <taxon>Bacteria</taxon>
        <taxon>Bacillati</taxon>
        <taxon>Bacillota</taxon>
        <taxon>Clostridia</taxon>
        <taxon>Eubacteriales</taxon>
        <taxon>Oscillospiraceae</taxon>
        <taxon>Oscillospiraceae incertae sedis</taxon>
        <taxon>Candidatus Scatavimonas</taxon>
    </lineage>
</organism>
<dbReference type="Gene3D" id="3.30.70.360">
    <property type="match status" value="1"/>
</dbReference>
<sequence>MGADIRLAIHNTIEKNKSAYFAFLKDLVSFDSRILEAGKYGQEKGIQDYLKQYFQKLGAQVDAFSPENEKICKYAGFNKNHTYENRENVVATFKGAGGGRSLLMNGHCDIVPPGDESAWTSSPFTCVERNGRLYGRGTTDMKGGLGAAILAVSLLKELSIPLAGDIIIESVIDEEGGGNGTIACCDRGYRADGAIIMEPTRMAVMPANRGAFLARFTVTGRQTHAATKGLGVNAVEKAIKLINAIKEVETHWLMTKKHPLLSNPTVNIGKIEGGLGASIVPEACTVDFDVEFLPSEYDKDYRLIAVDPQDIKDEIQRCLDFACAGDPWLCSHPVTVDWYQETLCFETDAEHPFVQTALKSCRRVLPGAVLDGLPCGCDGAPLFRIGKMPVVIMGPGDLEELHTTDESMDAEKFYQAIEVYANLILDWVGTVKTEEKKEGESCDY</sequence>
<dbReference type="InterPro" id="IPR050072">
    <property type="entry name" value="Peptidase_M20A"/>
</dbReference>
<dbReference type="InterPro" id="IPR010182">
    <property type="entry name" value="ArgE/DapE"/>
</dbReference>
<accession>A0A9D0ZG67</accession>
<reference evidence="9" key="2">
    <citation type="journal article" date="2021" name="PeerJ">
        <title>Extensive microbial diversity within the chicken gut microbiome revealed by metagenomics and culture.</title>
        <authorList>
            <person name="Gilroy R."/>
            <person name="Ravi A."/>
            <person name="Getino M."/>
            <person name="Pursley I."/>
            <person name="Horton D.L."/>
            <person name="Alikhan N.F."/>
            <person name="Baker D."/>
            <person name="Gharbi K."/>
            <person name="Hall N."/>
            <person name="Watson M."/>
            <person name="Adriaenssens E.M."/>
            <person name="Foster-Nyarko E."/>
            <person name="Jarju S."/>
            <person name="Secka A."/>
            <person name="Antonio M."/>
            <person name="Oren A."/>
            <person name="Chaudhuri R.R."/>
            <person name="La Ragione R."/>
            <person name="Hildebrand F."/>
            <person name="Pallen M.J."/>
        </authorList>
    </citation>
    <scope>NUCLEOTIDE SEQUENCE</scope>
    <source>
        <strain evidence="9">ChiSjej1B19-3389</strain>
    </source>
</reference>
<dbReference type="GO" id="GO:0046872">
    <property type="term" value="F:metal ion binding"/>
    <property type="evidence" value="ECO:0007669"/>
    <property type="project" value="UniProtKB-KW"/>
</dbReference>
<dbReference type="InterPro" id="IPR011650">
    <property type="entry name" value="Peptidase_M20_dimer"/>
</dbReference>
<comment type="caution">
    <text evidence="9">The sequence shown here is derived from an EMBL/GenBank/DDBJ whole genome shotgun (WGS) entry which is preliminary data.</text>
</comment>
<dbReference type="SUPFAM" id="SSF53187">
    <property type="entry name" value="Zn-dependent exopeptidases"/>
    <property type="match status" value="1"/>
</dbReference>
<dbReference type="PANTHER" id="PTHR43808:SF25">
    <property type="entry name" value="PEPTIDASE M20 DIMERISATION DOMAIN-CONTAINING PROTEIN"/>
    <property type="match status" value="1"/>
</dbReference>
<keyword evidence="4" id="KW-0479">Metal-binding</keyword>
<dbReference type="Pfam" id="PF07687">
    <property type="entry name" value="M20_dimer"/>
    <property type="match status" value="1"/>
</dbReference>
<dbReference type="Gene3D" id="3.40.630.10">
    <property type="entry name" value="Zn peptidases"/>
    <property type="match status" value="1"/>
</dbReference>
<comment type="similarity">
    <text evidence="3">Belongs to the peptidase M20A family.</text>
</comment>
<keyword evidence="6" id="KW-0862">Zinc</keyword>
<dbReference type="Pfam" id="PF01546">
    <property type="entry name" value="Peptidase_M20"/>
    <property type="match status" value="1"/>
</dbReference>
<dbReference type="InterPro" id="IPR002933">
    <property type="entry name" value="Peptidase_M20"/>
</dbReference>
<dbReference type="InterPro" id="IPR036264">
    <property type="entry name" value="Bact_exopeptidase_dim_dom"/>
</dbReference>
<evidence type="ECO:0000256" key="7">
    <source>
        <dbReference type="ARBA" id="ARBA00023285"/>
    </source>
</evidence>
<evidence type="ECO:0000256" key="2">
    <source>
        <dbReference type="ARBA" id="ARBA00001947"/>
    </source>
</evidence>
<protein>
    <submittedName>
        <fullName evidence="9">ArgE/DapE family deacylase</fullName>
    </submittedName>
</protein>
<feature type="domain" description="Peptidase M20 dimerisation" evidence="8">
    <location>
        <begin position="207"/>
        <end position="296"/>
    </location>
</feature>
<comment type="cofactor">
    <cofactor evidence="2">
        <name>Zn(2+)</name>
        <dbReference type="ChEBI" id="CHEBI:29105"/>
    </cofactor>
</comment>
<dbReference type="NCBIfam" id="TIGR01910">
    <property type="entry name" value="DapE-ArgE"/>
    <property type="match status" value="1"/>
</dbReference>
<dbReference type="AlphaFoldDB" id="A0A9D0ZG67"/>
<dbReference type="EMBL" id="DVFW01000013">
    <property type="protein sequence ID" value="HIQ80022.1"/>
    <property type="molecule type" value="Genomic_DNA"/>
</dbReference>
<comment type="cofactor">
    <cofactor evidence="1">
        <name>Co(2+)</name>
        <dbReference type="ChEBI" id="CHEBI:48828"/>
    </cofactor>
</comment>
<dbReference type="GO" id="GO:0016787">
    <property type="term" value="F:hydrolase activity"/>
    <property type="evidence" value="ECO:0007669"/>
    <property type="project" value="UniProtKB-KW"/>
</dbReference>
<evidence type="ECO:0000313" key="10">
    <source>
        <dbReference type="Proteomes" id="UP000886787"/>
    </source>
</evidence>